<keyword evidence="7" id="KW-1185">Reference proteome</keyword>
<dbReference type="Gene3D" id="3.40.50.10310">
    <property type="entry name" value="Creatininase"/>
    <property type="match status" value="1"/>
</dbReference>
<accession>A0A2U2MX28</accession>
<dbReference type="PANTHER" id="PTHR35005:SF1">
    <property type="entry name" value="2-AMINO-5-FORMYLAMINO-6-RIBOSYLAMINOPYRIMIDIN-4(3H)-ONE 5'-MONOPHOSPHATE DEFORMYLASE"/>
    <property type="match status" value="1"/>
</dbReference>
<dbReference type="NCBIfam" id="TIGR04448">
    <property type="entry name" value="creatininase"/>
    <property type="match status" value="1"/>
</dbReference>
<dbReference type="OrthoDB" id="9801445at2"/>
<comment type="cofactor">
    <cofactor evidence="1">
        <name>Zn(2+)</name>
        <dbReference type="ChEBI" id="CHEBI:29105"/>
    </cofactor>
</comment>
<dbReference type="GO" id="GO:0006602">
    <property type="term" value="P:creatinine catabolic process"/>
    <property type="evidence" value="ECO:0007669"/>
    <property type="project" value="InterPro"/>
</dbReference>
<evidence type="ECO:0000313" key="6">
    <source>
        <dbReference type="EMBL" id="PWG61382.1"/>
    </source>
</evidence>
<dbReference type="EMBL" id="QFFI01000037">
    <property type="protein sequence ID" value="PWG61382.1"/>
    <property type="molecule type" value="Genomic_DNA"/>
</dbReference>
<keyword evidence="4" id="KW-0862">Zinc</keyword>
<dbReference type="Pfam" id="PF02633">
    <property type="entry name" value="Creatininase"/>
    <property type="match status" value="1"/>
</dbReference>
<dbReference type="GO" id="GO:0009231">
    <property type="term" value="P:riboflavin biosynthetic process"/>
    <property type="evidence" value="ECO:0007669"/>
    <property type="project" value="TreeGrafter"/>
</dbReference>
<evidence type="ECO:0000256" key="5">
    <source>
        <dbReference type="ARBA" id="ARBA00024029"/>
    </source>
</evidence>
<dbReference type="PANTHER" id="PTHR35005">
    <property type="entry name" value="3-DEHYDRO-SCYLLO-INOSOSE HYDROLASE"/>
    <property type="match status" value="1"/>
</dbReference>
<keyword evidence="3" id="KW-0378">Hydrolase</keyword>
<evidence type="ECO:0000256" key="4">
    <source>
        <dbReference type="ARBA" id="ARBA00022833"/>
    </source>
</evidence>
<evidence type="ECO:0000256" key="1">
    <source>
        <dbReference type="ARBA" id="ARBA00001947"/>
    </source>
</evidence>
<dbReference type="AlphaFoldDB" id="A0A2U2MX28"/>
<dbReference type="InterPro" id="IPR003785">
    <property type="entry name" value="Creatininase/forma_Hydrolase"/>
</dbReference>
<dbReference type="InterPro" id="IPR031034">
    <property type="entry name" value="Creatininase"/>
</dbReference>
<dbReference type="InterPro" id="IPR024087">
    <property type="entry name" value="Creatininase-like_sf"/>
</dbReference>
<dbReference type="GO" id="GO:0016811">
    <property type="term" value="F:hydrolase activity, acting on carbon-nitrogen (but not peptide) bonds, in linear amides"/>
    <property type="evidence" value="ECO:0007669"/>
    <property type="project" value="TreeGrafter"/>
</dbReference>
<comment type="similarity">
    <text evidence="5">Belongs to the creatininase superfamily.</text>
</comment>
<keyword evidence="2" id="KW-0479">Metal-binding</keyword>
<evidence type="ECO:0000256" key="3">
    <source>
        <dbReference type="ARBA" id="ARBA00022801"/>
    </source>
</evidence>
<dbReference type="GO" id="GO:0006601">
    <property type="term" value="P:creatine biosynthetic process"/>
    <property type="evidence" value="ECO:0007669"/>
    <property type="project" value="InterPro"/>
</dbReference>
<dbReference type="GO" id="GO:0047789">
    <property type="term" value="F:creatininase activity"/>
    <property type="evidence" value="ECO:0007669"/>
    <property type="project" value="InterPro"/>
</dbReference>
<gene>
    <name evidence="6" type="ORF">DEM34_16835</name>
</gene>
<dbReference type="Proteomes" id="UP000245474">
    <property type="component" value="Unassembled WGS sequence"/>
</dbReference>
<proteinExistence type="inferred from homology"/>
<organism evidence="6 7">
    <name type="scientific">Sediminicurvatus halobius</name>
    <dbReference type="NCBI Taxonomy" id="2182432"/>
    <lineage>
        <taxon>Bacteria</taxon>
        <taxon>Pseudomonadati</taxon>
        <taxon>Pseudomonadota</taxon>
        <taxon>Gammaproteobacteria</taxon>
        <taxon>Chromatiales</taxon>
        <taxon>Ectothiorhodospiraceae</taxon>
        <taxon>Sediminicurvatus</taxon>
    </lineage>
</organism>
<reference evidence="6 7" key="1">
    <citation type="submission" date="2018-05" db="EMBL/GenBank/DDBJ databases">
        <title>Spiribacter halobius sp. nov., a moderately halophilic bacterium isolated from marine solar saltern.</title>
        <authorList>
            <person name="Zheng W.-S."/>
            <person name="Lu D.-C."/>
            <person name="Du Z.-J."/>
        </authorList>
    </citation>
    <scope>NUCLEOTIDE SEQUENCE [LARGE SCALE GENOMIC DNA]</scope>
    <source>
        <strain evidence="6 7">E85</strain>
    </source>
</reference>
<evidence type="ECO:0000313" key="7">
    <source>
        <dbReference type="Proteomes" id="UP000245474"/>
    </source>
</evidence>
<name>A0A2U2MX28_9GAMM</name>
<protein>
    <submittedName>
        <fullName evidence="6">Creatininase</fullName>
    </submittedName>
</protein>
<sequence length="260" mass="28727">MESVFIGELTWQQYQARIAAGNAVVLLPVGALEQHGHHLPMNVDVLLPTAVCERVAQRTGALVAPAVHYGYKSQQKSGGGNHYPGTTSLDGVTVIRTVQDIIRELARHGVRRLAILNGHFENSMFVVEGIDLALRELHYAGVEGFRVMTLSYWDFAEDPEVIKKLYPDGFQGWNVEHGGVFETSLMLALYPHLVDMEQMEHHPPATFPPYDLFPVVPERTPRPGTLSSARGASRAKGELILEVCVNGIARALRDEFGAQH</sequence>
<comment type="caution">
    <text evidence="6">The sequence shown here is derived from an EMBL/GenBank/DDBJ whole genome shotgun (WGS) entry which is preliminary data.</text>
</comment>
<evidence type="ECO:0000256" key="2">
    <source>
        <dbReference type="ARBA" id="ARBA00022723"/>
    </source>
</evidence>
<dbReference type="GO" id="GO:0046872">
    <property type="term" value="F:metal ion binding"/>
    <property type="evidence" value="ECO:0007669"/>
    <property type="project" value="UniProtKB-KW"/>
</dbReference>
<dbReference type="RefSeq" id="WP_109679993.1">
    <property type="nucleotide sequence ID" value="NZ_CP086615.1"/>
</dbReference>
<dbReference type="SUPFAM" id="SSF102215">
    <property type="entry name" value="Creatininase"/>
    <property type="match status" value="1"/>
</dbReference>